<proteinExistence type="predicted"/>
<dbReference type="EMBL" id="JAXQNO010000019">
    <property type="protein sequence ID" value="KAK4775220.1"/>
    <property type="molecule type" value="Genomic_DNA"/>
</dbReference>
<protein>
    <submittedName>
        <fullName evidence="1">Uncharacterized protein</fullName>
    </submittedName>
</protein>
<gene>
    <name evidence="1" type="ORF">SAY86_010155</name>
</gene>
<keyword evidence="2" id="KW-1185">Reference proteome</keyword>
<evidence type="ECO:0000313" key="2">
    <source>
        <dbReference type="Proteomes" id="UP001346149"/>
    </source>
</evidence>
<dbReference type="AlphaFoldDB" id="A0AAN7QTK9"/>
<name>A0AAN7QTK9_TRANT</name>
<dbReference type="Proteomes" id="UP001346149">
    <property type="component" value="Unassembled WGS sequence"/>
</dbReference>
<sequence length="122" mass="14749">MIDKYFIFSLFKSVFTFPFNWYICYIAFRREDSESPLEVGSHSYLEFMYYYYCISIEEELLTLNFISLDYAVGNEKSPRIYLNDWWWLHAKPGAIYGKLFCQMKASMELQDLRLSVFLQSSW</sequence>
<comment type="caution">
    <text evidence="1">The sequence shown here is derived from an EMBL/GenBank/DDBJ whole genome shotgun (WGS) entry which is preliminary data.</text>
</comment>
<organism evidence="1 2">
    <name type="scientific">Trapa natans</name>
    <name type="common">Water chestnut</name>
    <dbReference type="NCBI Taxonomy" id="22666"/>
    <lineage>
        <taxon>Eukaryota</taxon>
        <taxon>Viridiplantae</taxon>
        <taxon>Streptophyta</taxon>
        <taxon>Embryophyta</taxon>
        <taxon>Tracheophyta</taxon>
        <taxon>Spermatophyta</taxon>
        <taxon>Magnoliopsida</taxon>
        <taxon>eudicotyledons</taxon>
        <taxon>Gunneridae</taxon>
        <taxon>Pentapetalae</taxon>
        <taxon>rosids</taxon>
        <taxon>malvids</taxon>
        <taxon>Myrtales</taxon>
        <taxon>Lythraceae</taxon>
        <taxon>Trapa</taxon>
    </lineage>
</organism>
<evidence type="ECO:0000313" key="1">
    <source>
        <dbReference type="EMBL" id="KAK4775220.1"/>
    </source>
</evidence>
<accession>A0AAN7QTK9</accession>
<reference evidence="1 2" key="1">
    <citation type="journal article" date="2023" name="Hortic Res">
        <title>Pangenome of water caltrop reveals structural variations and asymmetric subgenome divergence after allopolyploidization.</title>
        <authorList>
            <person name="Zhang X."/>
            <person name="Chen Y."/>
            <person name="Wang L."/>
            <person name="Yuan Y."/>
            <person name="Fang M."/>
            <person name="Shi L."/>
            <person name="Lu R."/>
            <person name="Comes H.P."/>
            <person name="Ma Y."/>
            <person name="Chen Y."/>
            <person name="Huang G."/>
            <person name="Zhou Y."/>
            <person name="Zheng Z."/>
            <person name="Qiu Y."/>
        </authorList>
    </citation>
    <scope>NUCLEOTIDE SEQUENCE [LARGE SCALE GENOMIC DNA]</scope>
    <source>
        <strain evidence="1">F231</strain>
    </source>
</reference>